<name>A0ABU6QI04_9FABA</name>
<dbReference type="InterPro" id="IPR031099">
    <property type="entry name" value="BRCA1-associated"/>
</dbReference>
<evidence type="ECO:0000313" key="8">
    <source>
        <dbReference type="Proteomes" id="UP001341840"/>
    </source>
</evidence>
<dbReference type="PANTHER" id="PTHR13763">
    <property type="entry name" value="BREAST CANCER TYPE 1 SUSCEPTIBILITY PROTEIN BRCA1"/>
    <property type="match status" value="1"/>
</dbReference>
<gene>
    <name evidence="7" type="ORF">PIB30_053560</name>
</gene>
<keyword evidence="2" id="KW-0677">Repeat</keyword>
<reference evidence="7 8" key="1">
    <citation type="journal article" date="2023" name="Plants (Basel)">
        <title>Bridging the Gap: Combining Genomics and Transcriptomics Approaches to Understand Stylosanthes scabra, an Orphan Legume from the Brazilian Caatinga.</title>
        <authorList>
            <person name="Ferreira-Neto J.R.C."/>
            <person name="da Silva M.D."/>
            <person name="Binneck E."/>
            <person name="de Melo N.F."/>
            <person name="da Silva R.H."/>
            <person name="de Melo A.L.T.M."/>
            <person name="Pandolfi V."/>
            <person name="Bustamante F.O."/>
            <person name="Brasileiro-Vidal A.C."/>
            <person name="Benko-Iseppon A.M."/>
        </authorList>
    </citation>
    <scope>NUCLEOTIDE SEQUENCE [LARGE SCALE GENOMIC DNA]</scope>
    <source>
        <tissue evidence="7">Leaves</tissue>
    </source>
</reference>
<keyword evidence="5" id="KW-0539">Nucleus</keyword>
<dbReference type="EMBL" id="JASCZI010000399">
    <property type="protein sequence ID" value="MED6111587.1"/>
    <property type="molecule type" value="Genomic_DNA"/>
</dbReference>
<dbReference type="InterPro" id="IPR036420">
    <property type="entry name" value="BRCT_dom_sf"/>
</dbReference>
<accession>A0ABU6QI04</accession>
<comment type="subcellular location">
    <subcellularLocation>
        <location evidence="1">Nucleus</location>
    </subcellularLocation>
</comment>
<feature type="domain" description="BRCT" evidence="6">
    <location>
        <begin position="176"/>
        <end position="291"/>
    </location>
</feature>
<keyword evidence="4" id="KW-0234">DNA repair</keyword>
<feature type="domain" description="BRCT" evidence="6">
    <location>
        <begin position="69"/>
        <end position="155"/>
    </location>
</feature>
<dbReference type="CDD" id="cd17734">
    <property type="entry name" value="BRCT_Bard1_rpt1"/>
    <property type="match status" value="1"/>
</dbReference>
<keyword evidence="3" id="KW-0227">DNA damage</keyword>
<protein>
    <recommendedName>
        <fullName evidence="6">BRCT domain-containing protein</fullName>
    </recommendedName>
</protein>
<comment type="caution">
    <text evidence="7">The sequence shown here is derived from an EMBL/GenBank/DDBJ whole genome shotgun (WGS) entry which is preliminary data.</text>
</comment>
<dbReference type="Proteomes" id="UP001341840">
    <property type="component" value="Unassembled WGS sequence"/>
</dbReference>
<evidence type="ECO:0000259" key="6">
    <source>
        <dbReference type="PROSITE" id="PS50172"/>
    </source>
</evidence>
<dbReference type="InterPro" id="IPR001357">
    <property type="entry name" value="BRCT_dom"/>
</dbReference>
<evidence type="ECO:0000256" key="5">
    <source>
        <dbReference type="ARBA" id="ARBA00023242"/>
    </source>
</evidence>
<evidence type="ECO:0000256" key="2">
    <source>
        <dbReference type="ARBA" id="ARBA00022737"/>
    </source>
</evidence>
<organism evidence="7 8">
    <name type="scientific">Stylosanthes scabra</name>
    <dbReference type="NCBI Taxonomy" id="79078"/>
    <lineage>
        <taxon>Eukaryota</taxon>
        <taxon>Viridiplantae</taxon>
        <taxon>Streptophyta</taxon>
        <taxon>Embryophyta</taxon>
        <taxon>Tracheophyta</taxon>
        <taxon>Spermatophyta</taxon>
        <taxon>Magnoliopsida</taxon>
        <taxon>eudicotyledons</taxon>
        <taxon>Gunneridae</taxon>
        <taxon>Pentapetalae</taxon>
        <taxon>rosids</taxon>
        <taxon>fabids</taxon>
        <taxon>Fabales</taxon>
        <taxon>Fabaceae</taxon>
        <taxon>Papilionoideae</taxon>
        <taxon>50 kb inversion clade</taxon>
        <taxon>dalbergioids sensu lato</taxon>
        <taxon>Dalbergieae</taxon>
        <taxon>Pterocarpus clade</taxon>
        <taxon>Stylosanthes</taxon>
    </lineage>
</organism>
<keyword evidence="8" id="KW-1185">Reference proteome</keyword>
<dbReference type="PROSITE" id="PS50172">
    <property type="entry name" value="BRCT"/>
    <property type="match status" value="2"/>
</dbReference>
<dbReference type="Pfam" id="PF00533">
    <property type="entry name" value="BRCT"/>
    <property type="match status" value="1"/>
</dbReference>
<dbReference type="SMART" id="SM00292">
    <property type="entry name" value="BRCT"/>
    <property type="match status" value="2"/>
</dbReference>
<proteinExistence type="predicted"/>
<dbReference type="PANTHER" id="PTHR13763:SF9">
    <property type="entry name" value="BRCA1-ASSOCIATED RING DOMAIN PROTEIN 1"/>
    <property type="match status" value="1"/>
</dbReference>
<evidence type="ECO:0000256" key="1">
    <source>
        <dbReference type="ARBA" id="ARBA00004123"/>
    </source>
</evidence>
<dbReference type="Gene3D" id="3.40.50.10190">
    <property type="entry name" value="BRCT domain"/>
    <property type="match status" value="2"/>
</dbReference>
<evidence type="ECO:0000256" key="3">
    <source>
        <dbReference type="ARBA" id="ARBA00022763"/>
    </source>
</evidence>
<evidence type="ECO:0000256" key="4">
    <source>
        <dbReference type="ARBA" id="ARBA00023204"/>
    </source>
</evidence>
<evidence type="ECO:0000313" key="7">
    <source>
        <dbReference type="EMBL" id="MED6111587.1"/>
    </source>
</evidence>
<sequence length="291" mass="32123">MSSSSYVRKLLLIRNGSFRLLYYTPFACGLSVDPMLCGMLCTRLPFEPSQHSSFLEGSNEGSKDDSKKLLFCGSALSTEEKILLINFASKIGANVTKTWTSEVTHVIAATDENGACARTLKVLMAILNGKWVLKMDWVKACIEEMNPVEEEPYEISIDNEGCQGGPKTGRLRAMANEPKLFTGLNFYFSGDYVTNTYKEDLEELIEVGGGAVLRSKEELEAKKLESEGAPSRFLVVYNLDPPQGCKLGEEVSIIWQRMNDAEDLASSTGSQVIGHTWILKSIAACKLEPFC</sequence>
<dbReference type="SUPFAM" id="SSF52113">
    <property type="entry name" value="BRCT domain"/>
    <property type="match status" value="2"/>
</dbReference>